<proteinExistence type="predicted"/>
<evidence type="ECO:0000313" key="1">
    <source>
        <dbReference type="EMBL" id="GMQ61041.1"/>
    </source>
</evidence>
<keyword evidence="1" id="KW-0418">Kinase</keyword>
<evidence type="ECO:0000313" key="2">
    <source>
        <dbReference type="Proteomes" id="UP001374599"/>
    </source>
</evidence>
<protein>
    <submittedName>
        <fullName evidence="1">Sensor histidine kinase</fullName>
    </submittedName>
</protein>
<name>A0ACB5UF08_9FIRM</name>
<accession>A0ACB5UF08</accession>
<sequence length="597" mass="69091">MLKNLLIKLIDRYNLKSIQVLITFSFSILIFFIICTIAFLSYHITGTVVEENTNEYVYQLVKQVNNDIDYYLKTVETIAENIRYNNDLNEYVRTEDQELEKDIISDLNTYVESRNDIINIVFISNKGKVFHNNLHLKLKDDMNFEDFEWYKKAKNEEKFVVSESHIQRLFESRYKWVVSCSTLLKSPYYEENLGVLLVDINYNLINDMVSSIKLGQKGYVFIVDNNGDIVYHPKQQLLYSGLKSEDMDTILNSEDGTKTVVEDRKKKQYTITTSKYSGWKVVSSVYMEDILSYKPNLDRFFFIMGTLAIFISIFISVLISRSILHPIKKLVNTMHQVEEGNLDVSIDIKNDNEIGELAKAFNLMTNRVNNLVNQNKKIEINKRKNELRALQAQINPHFLYNTLDSIIWMAESKNYKAVVTMTSALAKLFRISISKGEQYITVAEEIEHVENYLKIQKIRYGDHLDYHIDVEEDIKQNKIIKLIIQPIVENAIYHGIKNVPGGGMIDISVKKYDNKILITIGDDGVGMTEQEINLLFSKNQELPKEKKLGGVGVRNVDNRIKLYYGEDYGLEIESEIYEGTTVKAWLPNISIMGGDSI</sequence>
<organism evidence="1 2">
    <name type="scientific">Vallitalea maricola</name>
    <dbReference type="NCBI Taxonomy" id="3074433"/>
    <lineage>
        <taxon>Bacteria</taxon>
        <taxon>Bacillati</taxon>
        <taxon>Bacillota</taxon>
        <taxon>Clostridia</taxon>
        <taxon>Lachnospirales</taxon>
        <taxon>Vallitaleaceae</taxon>
        <taxon>Vallitalea</taxon>
    </lineage>
</organism>
<keyword evidence="2" id="KW-1185">Reference proteome</keyword>
<dbReference type="EMBL" id="BTPU01000004">
    <property type="protein sequence ID" value="GMQ61041.1"/>
    <property type="molecule type" value="Genomic_DNA"/>
</dbReference>
<reference evidence="1" key="1">
    <citation type="submission" date="2023-09" db="EMBL/GenBank/DDBJ databases">
        <title>Vallitalea sediminicola and Vallitalea maricola sp. nov., anaerobic bacteria isolated from marine sediment.</title>
        <authorList>
            <person name="Hirano S."/>
            <person name="Maeda A."/>
            <person name="Terahara T."/>
            <person name="Mori K."/>
            <person name="Hamada M."/>
            <person name="Matsumoto R."/>
            <person name="Kobayashi T."/>
        </authorList>
    </citation>
    <scope>NUCLEOTIDE SEQUENCE</scope>
    <source>
        <strain evidence="1">AN17-2</strain>
    </source>
</reference>
<comment type="caution">
    <text evidence="1">The sequence shown here is derived from an EMBL/GenBank/DDBJ whole genome shotgun (WGS) entry which is preliminary data.</text>
</comment>
<keyword evidence="1" id="KW-0808">Transferase</keyword>
<gene>
    <name evidence="1" type="ORF">AN2V17_02690</name>
</gene>
<dbReference type="Proteomes" id="UP001374599">
    <property type="component" value="Unassembled WGS sequence"/>
</dbReference>